<proteinExistence type="predicted"/>
<dbReference type="Pfam" id="PF18667">
    <property type="entry name" value="BppU_IgG"/>
    <property type="match status" value="1"/>
</dbReference>
<evidence type="ECO:0000313" key="3">
    <source>
        <dbReference type="Proteomes" id="UP000095765"/>
    </source>
</evidence>
<accession>A0A174R3Y5</accession>
<feature type="domain" description="Baseplate upper protein immunoglobulin like" evidence="1">
    <location>
        <begin position="45"/>
        <end position="126"/>
    </location>
</feature>
<evidence type="ECO:0000259" key="1">
    <source>
        <dbReference type="Pfam" id="PF18667"/>
    </source>
</evidence>
<dbReference type="OrthoDB" id="1855763at2"/>
<name>A0A174R3Y5_9FIRM</name>
<dbReference type="EMBL" id="CZBE01000012">
    <property type="protein sequence ID" value="CUP80202.1"/>
    <property type="molecule type" value="Genomic_DNA"/>
</dbReference>
<dbReference type="InterPro" id="IPR041531">
    <property type="entry name" value="BppU_IgG"/>
</dbReference>
<reference evidence="2 3" key="1">
    <citation type="submission" date="2015-09" db="EMBL/GenBank/DDBJ databases">
        <authorList>
            <consortium name="Pathogen Informatics"/>
        </authorList>
    </citation>
    <scope>NUCLEOTIDE SEQUENCE [LARGE SCALE GENOMIC DNA]</scope>
    <source>
        <strain evidence="2 3">2789STDY5834939</strain>
    </source>
</reference>
<dbReference type="RefSeq" id="WP_055245258.1">
    <property type="nucleotide sequence ID" value="NZ_CAUFHV010000013.1"/>
</dbReference>
<dbReference type="AlphaFoldDB" id="A0A174R3Y5"/>
<dbReference type="Proteomes" id="UP000095765">
    <property type="component" value="Unassembled WGS sequence"/>
</dbReference>
<protein>
    <recommendedName>
        <fullName evidence="1">Baseplate upper protein immunoglobulin like domain-containing protein</fullName>
    </recommendedName>
</protein>
<gene>
    <name evidence="2" type="ORF">ERS852551_02007</name>
</gene>
<organism evidence="2 3">
    <name type="scientific">Anaerotruncus colihominis</name>
    <dbReference type="NCBI Taxonomy" id="169435"/>
    <lineage>
        <taxon>Bacteria</taxon>
        <taxon>Bacillati</taxon>
        <taxon>Bacillota</taxon>
        <taxon>Clostridia</taxon>
        <taxon>Eubacteriales</taxon>
        <taxon>Oscillospiraceae</taxon>
        <taxon>Anaerotruncus</taxon>
    </lineage>
</organism>
<evidence type="ECO:0000313" key="2">
    <source>
        <dbReference type="EMBL" id="CUP80202.1"/>
    </source>
</evidence>
<sequence>MRESKWYGLRIPEQDDEYNVDDFGAAFDKTDDALHRLSAALETESELVRIDHGLGTYPQVTLGALQYGLGVAGLDEGPLGGTNTAQYPARAVYHSSRSLTVMTTKSIAQLGTEPTLHKMNDREYTVTWPDNQTDSLYIRLI</sequence>